<dbReference type="InterPro" id="IPR036770">
    <property type="entry name" value="Ankyrin_rpt-contain_sf"/>
</dbReference>
<dbReference type="PROSITE" id="PS50297">
    <property type="entry name" value="ANK_REP_REGION"/>
    <property type="match status" value="1"/>
</dbReference>
<dbReference type="EMBL" id="VJMH01005442">
    <property type="protein sequence ID" value="KAF0695926.1"/>
    <property type="molecule type" value="Genomic_DNA"/>
</dbReference>
<sequence length="472" mass="52466">MEIINARVADAVRHTLGEAYAEAYRASRNQICEARGRESGADLQVFFAVQVFKQHTRALCEASLPKNTPLHVTVISPFGLVHDKIFVTSKALGAALVDHLMEDDHVQTLVADMRHDDRGRIKLTTKAHLEWHTIMGRLPCSLCGLYFNGAKGLRVHKEIQHQLTYTAAQHDVRSTQQQLIVYTAPPSDLHRWHATATEKKLQRRALEPGLDAARRGDLTALRAMVDLENWDPTVVRDVHGNNALLWAAIEGHLDVCKYLHGAFGLDAAELQGKLGRNALHWAARGGHRDVCAWLMDDVGVDVDCPTLDGTTPLHYAVYGEQLEMVKWLVAERRCDVHRLNVFGCNASQWCAMTDNVAILRFLVECGNLNCAILNRNGHSALHKAAIKGHEDICMWLLTPRTAGGGGLTRQHMQADDEGFTPINFATANGHARLGARLQAAFDGFDDLLDEDDERSSKVFLEKSFDQSNTSMI</sequence>
<name>A0A485KY10_9STRA</name>
<evidence type="ECO:0000313" key="5">
    <source>
        <dbReference type="EMBL" id="KAF0695926.1"/>
    </source>
</evidence>
<evidence type="ECO:0000313" key="6">
    <source>
        <dbReference type="EMBL" id="VFT90113.1"/>
    </source>
</evidence>
<proteinExistence type="predicted"/>
<accession>A0A485KY10</accession>
<dbReference type="Gene3D" id="1.25.40.20">
    <property type="entry name" value="Ankyrin repeat-containing domain"/>
    <property type="match status" value="2"/>
</dbReference>
<evidence type="ECO:0000313" key="7">
    <source>
        <dbReference type="Proteomes" id="UP000332933"/>
    </source>
</evidence>
<keyword evidence="2 3" id="KW-0040">ANK repeat</keyword>
<dbReference type="Pfam" id="PF12796">
    <property type="entry name" value="Ank_2"/>
    <property type="match status" value="1"/>
</dbReference>
<keyword evidence="7" id="KW-1185">Reference proteome</keyword>
<evidence type="ECO:0000256" key="2">
    <source>
        <dbReference type="ARBA" id="ARBA00023043"/>
    </source>
</evidence>
<dbReference type="PROSITE" id="PS00028">
    <property type="entry name" value="ZINC_FINGER_C2H2_1"/>
    <property type="match status" value="1"/>
</dbReference>
<feature type="domain" description="C2H2-type" evidence="4">
    <location>
        <begin position="140"/>
        <end position="161"/>
    </location>
</feature>
<reference evidence="5" key="2">
    <citation type="submission" date="2019-06" db="EMBL/GenBank/DDBJ databases">
        <title>Genomics analysis of Aphanomyces spp. identifies a new class of oomycete effector associated with host adaptation.</title>
        <authorList>
            <person name="Gaulin E."/>
        </authorList>
    </citation>
    <scope>NUCLEOTIDE SEQUENCE</scope>
    <source>
        <strain evidence="5">CBS 578.67</strain>
    </source>
</reference>
<reference evidence="6 7" key="1">
    <citation type="submission" date="2019-03" db="EMBL/GenBank/DDBJ databases">
        <authorList>
            <person name="Gaulin E."/>
            <person name="Dumas B."/>
        </authorList>
    </citation>
    <scope>NUCLEOTIDE SEQUENCE [LARGE SCALE GENOMIC DNA]</scope>
    <source>
        <strain evidence="6">CBS 568.67</strain>
    </source>
</reference>
<protein>
    <submittedName>
        <fullName evidence="6">Aste57867_13274 protein</fullName>
    </submittedName>
</protein>
<organism evidence="6 7">
    <name type="scientific">Aphanomyces stellatus</name>
    <dbReference type="NCBI Taxonomy" id="120398"/>
    <lineage>
        <taxon>Eukaryota</taxon>
        <taxon>Sar</taxon>
        <taxon>Stramenopiles</taxon>
        <taxon>Oomycota</taxon>
        <taxon>Saprolegniomycetes</taxon>
        <taxon>Saprolegniales</taxon>
        <taxon>Verrucalvaceae</taxon>
        <taxon>Aphanomyces</taxon>
    </lineage>
</organism>
<dbReference type="PROSITE" id="PS50088">
    <property type="entry name" value="ANK_REPEAT"/>
    <property type="match status" value="1"/>
</dbReference>
<evidence type="ECO:0000259" key="4">
    <source>
        <dbReference type="PROSITE" id="PS00028"/>
    </source>
</evidence>
<dbReference type="InterPro" id="IPR002110">
    <property type="entry name" value="Ankyrin_rpt"/>
</dbReference>
<dbReference type="SMART" id="SM00248">
    <property type="entry name" value="ANK"/>
    <property type="match status" value="5"/>
</dbReference>
<dbReference type="Proteomes" id="UP000332933">
    <property type="component" value="Unassembled WGS sequence"/>
</dbReference>
<dbReference type="InterPro" id="IPR013087">
    <property type="entry name" value="Znf_C2H2_type"/>
</dbReference>
<gene>
    <name evidence="6" type="primary">Aste57867_13274</name>
    <name evidence="5" type="ORF">As57867_013225</name>
    <name evidence="6" type="ORF">ASTE57867_13274</name>
</gene>
<dbReference type="AlphaFoldDB" id="A0A485KY10"/>
<dbReference type="Pfam" id="PF13637">
    <property type="entry name" value="Ank_4"/>
    <property type="match status" value="2"/>
</dbReference>
<keyword evidence="1" id="KW-0677">Repeat</keyword>
<dbReference type="PANTHER" id="PTHR24171:SF9">
    <property type="entry name" value="ANKYRIN REPEAT DOMAIN-CONTAINING PROTEIN 39"/>
    <property type="match status" value="1"/>
</dbReference>
<evidence type="ECO:0000256" key="3">
    <source>
        <dbReference type="PROSITE-ProRule" id="PRU00023"/>
    </source>
</evidence>
<evidence type="ECO:0000256" key="1">
    <source>
        <dbReference type="ARBA" id="ARBA00022737"/>
    </source>
</evidence>
<dbReference type="EMBL" id="CAADRA010005463">
    <property type="protein sequence ID" value="VFT90113.1"/>
    <property type="molecule type" value="Genomic_DNA"/>
</dbReference>
<dbReference type="SUPFAM" id="SSF48403">
    <property type="entry name" value="Ankyrin repeat"/>
    <property type="match status" value="1"/>
</dbReference>
<dbReference type="OrthoDB" id="60897at2759"/>
<feature type="repeat" description="ANK" evidence="3">
    <location>
        <begin position="308"/>
        <end position="329"/>
    </location>
</feature>
<dbReference type="PANTHER" id="PTHR24171">
    <property type="entry name" value="ANKYRIN REPEAT DOMAIN-CONTAINING PROTEIN 39-RELATED"/>
    <property type="match status" value="1"/>
</dbReference>